<evidence type="ECO:0000256" key="2">
    <source>
        <dbReference type="ARBA" id="ARBA00022884"/>
    </source>
</evidence>
<proteinExistence type="predicted"/>
<dbReference type="GO" id="GO:0003723">
    <property type="term" value="F:RNA binding"/>
    <property type="evidence" value="ECO:0007669"/>
    <property type="project" value="UniProtKB-UniRule"/>
</dbReference>
<evidence type="ECO:0000313" key="7">
    <source>
        <dbReference type="Proteomes" id="UP000078595"/>
    </source>
</evidence>
<dbReference type="EMBL" id="CP144535">
    <property type="protein sequence ID" value="WWC62824.1"/>
    <property type="molecule type" value="Genomic_DNA"/>
</dbReference>
<accession>A0AAJ8MIB4</accession>
<dbReference type="InterPro" id="IPR011990">
    <property type="entry name" value="TPR-like_helical_dom_sf"/>
</dbReference>
<dbReference type="PROSITE" id="PS50102">
    <property type="entry name" value="RRM"/>
    <property type="match status" value="2"/>
</dbReference>
<protein>
    <recommendedName>
        <fullName evidence="5">RRM domain-containing protein</fullName>
    </recommendedName>
</protein>
<feature type="compositionally biased region" description="Basic and acidic residues" evidence="4">
    <location>
        <begin position="942"/>
        <end position="975"/>
    </location>
</feature>
<organism evidence="6 7">
    <name type="scientific">Kwoniella dejecticola CBS 10117</name>
    <dbReference type="NCBI Taxonomy" id="1296121"/>
    <lineage>
        <taxon>Eukaryota</taxon>
        <taxon>Fungi</taxon>
        <taxon>Dikarya</taxon>
        <taxon>Basidiomycota</taxon>
        <taxon>Agaricomycotina</taxon>
        <taxon>Tremellomycetes</taxon>
        <taxon>Tremellales</taxon>
        <taxon>Cryptococcaceae</taxon>
        <taxon>Kwoniella</taxon>
    </lineage>
</organism>
<dbReference type="GeneID" id="28968834"/>
<feature type="domain" description="RRM" evidence="5">
    <location>
        <begin position="587"/>
        <end position="662"/>
    </location>
</feature>
<dbReference type="Proteomes" id="UP000078595">
    <property type="component" value="Chromosome 6"/>
</dbReference>
<dbReference type="InterPro" id="IPR000504">
    <property type="entry name" value="RRM_dom"/>
</dbReference>
<dbReference type="AlphaFoldDB" id="A0AAJ8MIB4"/>
<keyword evidence="7" id="KW-1185">Reference proteome</keyword>
<keyword evidence="1" id="KW-0677">Repeat</keyword>
<dbReference type="InterPro" id="IPR012677">
    <property type="entry name" value="Nucleotide-bd_a/b_plait_sf"/>
</dbReference>
<keyword evidence="2 3" id="KW-0694">RNA-binding</keyword>
<evidence type="ECO:0000256" key="1">
    <source>
        <dbReference type="ARBA" id="ARBA00022737"/>
    </source>
</evidence>
<dbReference type="SUPFAM" id="SSF48452">
    <property type="entry name" value="TPR-like"/>
    <property type="match status" value="1"/>
</dbReference>
<evidence type="ECO:0000256" key="3">
    <source>
        <dbReference type="PROSITE-ProRule" id="PRU00176"/>
    </source>
</evidence>
<dbReference type="KEGG" id="kdj:28968834"/>
<evidence type="ECO:0000259" key="5">
    <source>
        <dbReference type="PROSITE" id="PS50102"/>
    </source>
</evidence>
<dbReference type="SUPFAM" id="SSF54928">
    <property type="entry name" value="RNA-binding domain, RBD"/>
    <property type="match status" value="2"/>
</dbReference>
<dbReference type="InterPro" id="IPR035979">
    <property type="entry name" value="RBD_domain_sf"/>
</dbReference>
<dbReference type="RefSeq" id="XP_065825236.1">
    <property type="nucleotide sequence ID" value="XM_065969164.1"/>
</dbReference>
<reference evidence="6" key="1">
    <citation type="submission" date="2013-07" db="EMBL/GenBank/DDBJ databases">
        <authorList>
            <consortium name="The Broad Institute Genome Sequencing Platform"/>
            <person name="Cuomo C."/>
            <person name="Litvintseva A."/>
            <person name="Chen Y."/>
            <person name="Heitman J."/>
            <person name="Sun S."/>
            <person name="Springer D."/>
            <person name="Dromer F."/>
            <person name="Young S.K."/>
            <person name="Zeng Q."/>
            <person name="Gargeya S."/>
            <person name="Fitzgerald M."/>
            <person name="Abouelleil A."/>
            <person name="Alvarado L."/>
            <person name="Berlin A.M."/>
            <person name="Chapman S.B."/>
            <person name="Dewar J."/>
            <person name="Goldberg J."/>
            <person name="Griggs A."/>
            <person name="Gujja S."/>
            <person name="Hansen M."/>
            <person name="Howarth C."/>
            <person name="Imamovic A."/>
            <person name="Larimer J."/>
            <person name="McCowan C."/>
            <person name="Murphy C."/>
            <person name="Pearson M."/>
            <person name="Priest M."/>
            <person name="Roberts A."/>
            <person name="Saif S."/>
            <person name="Shea T."/>
            <person name="Sykes S."/>
            <person name="Wortman J."/>
            <person name="Nusbaum C."/>
            <person name="Birren B."/>
        </authorList>
    </citation>
    <scope>NUCLEOTIDE SEQUENCE</scope>
    <source>
        <strain evidence="6">CBS 10117</strain>
    </source>
</reference>
<feature type="region of interest" description="Disordered" evidence="4">
    <location>
        <begin position="563"/>
        <end position="585"/>
    </location>
</feature>
<sequence>MAELEASSEVLLAELNEVLAAQEVKPHHVPLIRRQISLMIRLGMTEEVLNGYSRLSYLVMLDEMLEKFDQAEQDYLSISILDRHINFILACFRSDRPGSQGSDAYADGDVIDFLTEDNTRNMVKSVYQRGSHVLNESDQLWQTWLGWELGLLGRASNKGESLDVLHAIYIDRMRTPHTNQTSSAYSSFCSQHCPEEYEVRMIEATEASKIAKDQLSEKRYGRTRNDFEEQLRYTADPNARVQILLEYAHWESDPRARTKSSGQGPHLDQRSTQSVYERAVCSYAKAVAILSATLDESENSVRLLDRQLQEQSKQKKEETHVEREIMRQQMELNGEAVRAYKDAESVTWRKYGSWAERNGSSLEATSAAYERSLALGMLDMPGNRVTDLVTVFCGRAAMENRLIPSENVEVDKSGDSGLRLEKFLLSWAETRAPAYLEQALLVVDKPNKARSSAYQMVLLHADTLSRHGEIERARDVFHKALERSDLDWPEAVHEALLRFECVHGKLDSLLDAQKRIDRQMEKVIKRREKAAIHTQQQQKEPATAVSDTHLDDTLQTAANDARNEVVAEGPTASGDQEPAYKRDREHTTILVSGLPNGISRERIESLFTDCGPIRETTIISDGHNDLLDAALVEFSSVEAVPSALQKDRRKYGRILQTRWPSRKYASNRRFCYITMESPSAAQEALILHGYKTGNDGFGMSVLISDPSAKTQRSDASNSTLFVGGLDSKTTEVDVRSLLQGRGTIRNVKLGWDPLKRICKGFAFVDMASEAEARACLQLDGTPFLKKKLKVQISDPNFANKKAKDRLVTLTNLPENTQEGLLQQALEKVVGVRRLELFTKVNEAVAELESAQDVGKLLLGSEPFVFQGNEIHFTDRRNRAPPITKASTETITTTSFAPRAARKAKVIAKPRPTAVAAATSKAEPGATTQGQEDFRALVAAKNKQREEKLNTAKESATGEKRKSELDEQDDVKRART</sequence>
<feature type="domain" description="RRM" evidence="5">
    <location>
        <begin position="718"/>
        <end position="795"/>
    </location>
</feature>
<evidence type="ECO:0000313" key="6">
    <source>
        <dbReference type="EMBL" id="WWC62824.1"/>
    </source>
</evidence>
<dbReference type="Gene3D" id="3.30.70.330">
    <property type="match status" value="3"/>
</dbReference>
<dbReference type="Gene3D" id="1.25.40.10">
    <property type="entry name" value="Tetratricopeptide repeat domain"/>
    <property type="match status" value="2"/>
</dbReference>
<dbReference type="CDD" id="cd00590">
    <property type="entry name" value="RRM_SF"/>
    <property type="match status" value="1"/>
</dbReference>
<gene>
    <name evidence="6" type="ORF">I303_105422</name>
</gene>
<name>A0AAJ8MIB4_9TREE</name>
<dbReference type="Pfam" id="PF00076">
    <property type="entry name" value="RRM_1"/>
    <property type="match status" value="2"/>
</dbReference>
<evidence type="ECO:0000256" key="4">
    <source>
        <dbReference type="SAM" id="MobiDB-lite"/>
    </source>
</evidence>
<feature type="region of interest" description="Disordered" evidence="4">
    <location>
        <begin position="914"/>
        <end position="975"/>
    </location>
</feature>
<dbReference type="SMART" id="SM00360">
    <property type="entry name" value="RRM"/>
    <property type="match status" value="3"/>
</dbReference>
<reference evidence="6" key="2">
    <citation type="submission" date="2024-02" db="EMBL/GenBank/DDBJ databases">
        <title>Comparative genomics of Cryptococcus and Kwoniella reveals pathogenesis evolution and contrasting modes of karyotype evolution via chromosome fusion or intercentromeric recombination.</title>
        <authorList>
            <person name="Coelho M.A."/>
            <person name="David-Palma M."/>
            <person name="Shea T."/>
            <person name="Bowers K."/>
            <person name="McGinley-Smith S."/>
            <person name="Mohammad A.W."/>
            <person name="Gnirke A."/>
            <person name="Yurkov A.M."/>
            <person name="Nowrousian M."/>
            <person name="Sun S."/>
            <person name="Cuomo C.A."/>
            <person name="Heitman J."/>
        </authorList>
    </citation>
    <scope>NUCLEOTIDE SEQUENCE</scope>
    <source>
        <strain evidence="6">CBS 10117</strain>
    </source>
</reference>
<dbReference type="PANTHER" id="PTHR23236">
    <property type="entry name" value="EUKARYOTIC TRANSLATION INITIATION FACTOR 4B/4H"/>
    <property type="match status" value="1"/>
</dbReference>
<dbReference type="PANTHER" id="PTHR23236:SF119">
    <property type="entry name" value="NUCLEAR RNA-BINDING PROTEIN SART-3"/>
    <property type="match status" value="1"/>
</dbReference>